<dbReference type="EMBL" id="CAFBLQ010000038">
    <property type="protein sequence ID" value="CAB4866056.1"/>
    <property type="molecule type" value="Genomic_DNA"/>
</dbReference>
<evidence type="ECO:0000256" key="2">
    <source>
        <dbReference type="SAM" id="Coils"/>
    </source>
</evidence>
<reference evidence="3" key="1">
    <citation type="submission" date="2020-05" db="EMBL/GenBank/DDBJ databases">
        <authorList>
            <person name="Chiriac C."/>
            <person name="Salcher M."/>
            <person name="Ghai R."/>
            <person name="Kavagutti S V."/>
        </authorList>
    </citation>
    <scope>NUCLEOTIDE SEQUENCE</scope>
</reference>
<dbReference type="PANTHER" id="PTHR31088">
    <property type="entry name" value="MEMBRANE-ASSOCIATED PROTEIN VIPP1, CHLOROPLASTIC"/>
    <property type="match status" value="1"/>
</dbReference>
<dbReference type="InterPro" id="IPR007157">
    <property type="entry name" value="PspA_VIPP1"/>
</dbReference>
<feature type="coiled-coil region" evidence="2">
    <location>
        <begin position="48"/>
        <end position="150"/>
    </location>
</feature>
<sequence length="252" mass="27432">MAGLGGRMSTVIKAKVSKILDKAEDPAETLDYSYQKQLESLQNVKQGIADVVTAKKRLQMQSQKLEEQVVKLDTQARQALAQGQEDLARVALERKNGLQAELQTLDQQVSQLEEQQEKLTESEQKLRVKIEAFRTKKEVIKAQYSAAEAQVRISEAATGVGEEMADVGLAMQRAVDKTEQMKARAEAVSELEAAGTFEDLTALGQGEDDIDRQLRQLSSTSAVDAELAKMKSELATGGAPAGELEAGEEAKP</sequence>
<dbReference type="Pfam" id="PF04012">
    <property type="entry name" value="PspA_IM30"/>
    <property type="match status" value="1"/>
</dbReference>
<dbReference type="AlphaFoldDB" id="A0A6J7D6D5"/>
<evidence type="ECO:0000256" key="1">
    <source>
        <dbReference type="ARBA" id="ARBA00043985"/>
    </source>
</evidence>
<organism evidence="3">
    <name type="scientific">freshwater metagenome</name>
    <dbReference type="NCBI Taxonomy" id="449393"/>
    <lineage>
        <taxon>unclassified sequences</taxon>
        <taxon>metagenomes</taxon>
        <taxon>ecological metagenomes</taxon>
    </lineage>
</organism>
<gene>
    <name evidence="3" type="ORF">UFOPK3423_00491</name>
</gene>
<dbReference type="PANTHER" id="PTHR31088:SF6">
    <property type="entry name" value="PHAGE SHOCK PROTEIN A"/>
    <property type="match status" value="1"/>
</dbReference>
<comment type="similarity">
    <text evidence="1">Belongs to the PspA/Vipp/IM30 family.</text>
</comment>
<protein>
    <submittedName>
        <fullName evidence="3">Unannotated protein</fullName>
    </submittedName>
</protein>
<accession>A0A6J7D6D5</accession>
<name>A0A6J7D6D5_9ZZZZ</name>
<keyword evidence="2" id="KW-0175">Coiled coil</keyword>
<proteinExistence type="inferred from homology"/>
<evidence type="ECO:0000313" key="3">
    <source>
        <dbReference type="EMBL" id="CAB4866056.1"/>
    </source>
</evidence>